<organism evidence="2 3">
    <name type="scientific">Mucuna pruriens</name>
    <name type="common">Velvet bean</name>
    <name type="synonym">Dolichos pruriens</name>
    <dbReference type="NCBI Taxonomy" id="157652"/>
    <lineage>
        <taxon>Eukaryota</taxon>
        <taxon>Viridiplantae</taxon>
        <taxon>Streptophyta</taxon>
        <taxon>Embryophyta</taxon>
        <taxon>Tracheophyta</taxon>
        <taxon>Spermatophyta</taxon>
        <taxon>Magnoliopsida</taxon>
        <taxon>eudicotyledons</taxon>
        <taxon>Gunneridae</taxon>
        <taxon>Pentapetalae</taxon>
        <taxon>rosids</taxon>
        <taxon>fabids</taxon>
        <taxon>Fabales</taxon>
        <taxon>Fabaceae</taxon>
        <taxon>Papilionoideae</taxon>
        <taxon>50 kb inversion clade</taxon>
        <taxon>NPAAA clade</taxon>
        <taxon>indigoferoid/millettioid clade</taxon>
        <taxon>Phaseoleae</taxon>
        <taxon>Mucuna</taxon>
    </lineage>
</organism>
<sequence length="174" mass="19489">MQIGQSSNLPSQNIPNLRGNVSGITLRSGKALPRPTPQQLPRLAYIGFEPNTDSHALQQEKTIPLSFPNRTISTKKPESDEELLRMFRKVEINIPLLDAIKQIPKYANFLKELCVHKRKKMKGSVEVGGIVSVLTRNEDFTVGAHYCRRNAEILEFSLSHGPLATVPLSMPCWT</sequence>
<keyword evidence="3" id="KW-1185">Reference proteome</keyword>
<comment type="caution">
    <text evidence="2">The sequence shown here is derived from an EMBL/GenBank/DDBJ whole genome shotgun (WGS) entry which is preliminary data.</text>
</comment>
<dbReference type="OrthoDB" id="778454at2759"/>
<evidence type="ECO:0000313" key="2">
    <source>
        <dbReference type="EMBL" id="RDX81455.1"/>
    </source>
</evidence>
<reference evidence="2" key="1">
    <citation type="submission" date="2018-05" db="EMBL/GenBank/DDBJ databases">
        <title>Draft genome of Mucuna pruriens seed.</title>
        <authorList>
            <person name="Nnadi N.E."/>
            <person name="Vos R."/>
            <person name="Hasami M.H."/>
            <person name="Devisetty U.K."/>
            <person name="Aguiy J.C."/>
        </authorList>
    </citation>
    <scope>NUCLEOTIDE SEQUENCE [LARGE SCALE GENOMIC DNA]</scope>
    <source>
        <strain evidence="2">JCA_2017</strain>
    </source>
</reference>
<dbReference type="Proteomes" id="UP000257109">
    <property type="component" value="Unassembled WGS sequence"/>
</dbReference>
<dbReference type="AlphaFoldDB" id="A0A371FSY3"/>
<accession>A0A371FSY3</accession>
<feature type="non-terminal residue" evidence="2">
    <location>
        <position position="1"/>
    </location>
</feature>
<evidence type="ECO:0000256" key="1">
    <source>
        <dbReference type="SAM" id="MobiDB-lite"/>
    </source>
</evidence>
<dbReference type="EMBL" id="QJKJ01007924">
    <property type="protein sequence ID" value="RDX81455.1"/>
    <property type="molecule type" value="Genomic_DNA"/>
</dbReference>
<gene>
    <name evidence="2" type="ORF">CR513_37874</name>
</gene>
<protein>
    <submittedName>
        <fullName evidence="2">Uncharacterized protein</fullName>
    </submittedName>
</protein>
<evidence type="ECO:0000313" key="3">
    <source>
        <dbReference type="Proteomes" id="UP000257109"/>
    </source>
</evidence>
<proteinExistence type="predicted"/>
<name>A0A371FSY3_MUCPR</name>
<feature type="compositionally biased region" description="Polar residues" evidence="1">
    <location>
        <begin position="1"/>
        <end position="15"/>
    </location>
</feature>
<feature type="region of interest" description="Disordered" evidence="1">
    <location>
        <begin position="1"/>
        <end position="20"/>
    </location>
</feature>